<keyword evidence="2" id="KW-1185">Reference proteome</keyword>
<reference evidence="1 2" key="1">
    <citation type="journal article" date="2017" name="Viruses">
        <title>Stumbling across the Same Phage: Comparative Genomics of Widespread Temperate Phages Infecting the Fish Pathogen Vibrio anguillarum.</title>
        <authorList>
            <person name="Kalatzis P.G."/>
            <person name="Rorbo N.I."/>
            <person name="Castillo D."/>
            <person name="Mauritzen J.J."/>
            <person name="Jorgensen J."/>
            <person name="Kokkari C."/>
            <person name="Zhang F."/>
            <person name="Katharios P."/>
            <person name="Middelboe M."/>
        </authorList>
    </citation>
    <scope>NUCLEOTIDE SEQUENCE [LARGE SCALE GENOMIC DNA]</scope>
</reference>
<organism evidence="1 2">
    <name type="scientific">Vibrio phage vB_VspP_pVa5</name>
    <dbReference type="NCBI Taxonomy" id="1913109"/>
    <lineage>
        <taxon>Viruses</taxon>
        <taxon>Duplodnaviria</taxon>
        <taxon>Heunggongvirae</taxon>
        <taxon>Uroviricota</taxon>
        <taxon>Caudoviricetes</taxon>
        <taxon>Schitoviridae</taxon>
        <taxon>Pontosvirinae</taxon>
        <taxon>Galateavirus</taxon>
        <taxon>Galateavirus PVA5</taxon>
    </lineage>
</organism>
<dbReference type="Proteomes" id="UP000225978">
    <property type="component" value="Segment"/>
</dbReference>
<evidence type="ECO:0000313" key="1">
    <source>
        <dbReference type="EMBL" id="APC46049.1"/>
    </source>
</evidence>
<proteinExistence type="predicted"/>
<protein>
    <submittedName>
        <fullName evidence="1">Tail protein</fullName>
    </submittedName>
</protein>
<sequence length="235" mass="26895">MKLSELFSYLTYGELSNLKVGGKECGGIYPKYSDEVLSFIKQGLTDLHTRFPLKQNEVVVQQFDHITEYVLRYKYAESNLTSTEPYKWIMDTEERPFQSDIISIEEIYDEIGNELYNNYDNQKYSIHTPAYDIIQVPYPYADNAMAVIYKADHPTIDLTTYKPTEVEVELPVVLVRALILYVASLAHSAIGSPEGVQTGFAKMQEYQAMCMEIELRGVVAKENWTNKQIGGNGWV</sequence>
<dbReference type="EMBL" id="KX889068">
    <property type="protein sequence ID" value="APC46049.1"/>
    <property type="molecule type" value="Genomic_DNA"/>
</dbReference>
<accession>A0A1J0GV38</accession>
<name>A0A1J0GV38_9CAUD</name>
<gene>
    <name evidence="1" type="ORF">vBVspPpVa5_0008</name>
</gene>
<evidence type="ECO:0000313" key="2">
    <source>
        <dbReference type="Proteomes" id="UP000225978"/>
    </source>
</evidence>